<dbReference type="InterPro" id="IPR002060">
    <property type="entry name" value="Squ/phyt_synthse"/>
</dbReference>
<organism evidence="1 2">
    <name type="scientific">Paracoccus aminovorans</name>
    <dbReference type="NCBI Taxonomy" id="34004"/>
    <lineage>
        <taxon>Bacteria</taxon>
        <taxon>Pseudomonadati</taxon>
        <taxon>Pseudomonadota</taxon>
        <taxon>Alphaproteobacteria</taxon>
        <taxon>Rhodobacterales</taxon>
        <taxon>Paracoccaceae</taxon>
        <taxon>Paracoccus</taxon>
    </lineage>
</organism>
<accession>A0A1I3C3E2</accession>
<dbReference type="RefSeq" id="WP_074969106.1">
    <property type="nucleotide sequence ID" value="NZ_CBCRYP010000026.1"/>
</dbReference>
<keyword evidence="2" id="KW-1185">Reference proteome</keyword>
<dbReference type="SUPFAM" id="SSF48576">
    <property type="entry name" value="Terpenoid synthases"/>
    <property type="match status" value="1"/>
</dbReference>
<gene>
    <name evidence="1" type="ORF">SAMN04488021_12714</name>
</gene>
<evidence type="ECO:0000313" key="1">
    <source>
        <dbReference type="EMBL" id="SFH68923.1"/>
    </source>
</evidence>
<dbReference type="OrthoDB" id="9814909at2"/>
<protein>
    <submittedName>
        <fullName evidence="1">Phytoene/squalene synthetase</fullName>
    </submittedName>
</protein>
<dbReference type="AlphaFoldDB" id="A0A1I3C3E2"/>
<name>A0A1I3C3E2_9RHOB</name>
<dbReference type="EMBL" id="FOPU01000027">
    <property type="protein sequence ID" value="SFH68923.1"/>
    <property type="molecule type" value="Genomic_DNA"/>
</dbReference>
<dbReference type="Gene3D" id="1.10.600.10">
    <property type="entry name" value="Farnesyl Diphosphate Synthase"/>
    <property type="match status" value="1"/>
</dbReference>
<dbReference type="Pfam" id="PF00494">
    <property type="entry name" value="SQS_PSY"/>
    <property type="match status" value="1"/>
</dbReference>
<sequence length="293" mass="30919">MSLQACAESLRAHDPDRFGICLLVPQAARPKLLTLYALNLELARAPLASNEPLIAEMRLQWWIERLEAIGSGDLSAHELLVPLAEAWGARAVDFAVLAEARRRDAAREAHDGPAAVAAYVRDTAVPLALFAAEALDGPKAATLACAAQAEAGGGLEDVGAGGFAPPDPRGIFVHRRSREPVAHVIAAQAEGAGLAAWLAALPVLQGLGLGLWDPSASALAEIAAHARGKLAEARAQRHHIPRRLAPVLFSGVGARAALEAAPRGIEALAGAQPSEFRKRLALTRFAVSHRWWI</sequence>
<dbReference type="Proteomes" id="UP000183635">
    <property type="component" value="Unassembled WGS sequence"/>
</dbReference>
<dbReference type="InterPro" id="IPR008949">
    <property type="entry name" value="Isoprenoid_synthase_dom_sf"/>
</dbReference>
<dbReference type="STRING" id="34004.SAMN04488021_12714"/>
<reference evidence="1 2" key="1">
    <citation type="submission" date="2016-10" db="EMBL/GenBank/DDBJ databases">
        <authorList>
            <person name="de Groot N.N."/>
        </authorList>
    </citation>
    <scope>NUCLEOTIDE SEQUENCE [LARGE SCALE GENOMIC DNA]</scope>
    <source>
        <strain evidence="1 2">DSM 8537</strain>
    </source>
</reference>
<proteinExistence type="predicted"/>
<evidence type="ECO:0000313" key="2">
    <source>
        <dbReference type="Proteomes" id="UP000183635"/>
    </source>
</evidence>